<accession>A0ABU0WGA9</accession>
<proteinExistence type="inferred from homology"/>
<comment type="similarity">
    <text evidence="1 2">Belongs to the phD/YefM antitoxin family.</text>
</comment>
<dbReference type="SUPFAM" id="SSF143120">
    <property type="entry name" value="YefM-like"/>
    <property type="match status" value="1"/>
</dbReference>
<comment type="caution">
    <text evidence="3">The sequence shown here is derived from an EMBL/GenBank/DDBJ whole genome shotgun (WGS) entry which is preliminary data.</text>
</comment>
<evidence type="ECO:0000313" key="3">
    <source>
        <dbReference type="EMBL" id="MDQ2102664.1"/>
    </source>
</evidence>
<evidence type="ECO:0000256" key="2">
    <source>
        <dbReference type="RuleBase" id="RU362080"/>
    </source>
</evidence>
<dbReference type="Gene3D" id="3.40.1620.10">
    <property type="entry name" value="YefM-like domain"/>
    <property type="match status" value="1"/>
</dbReference>
<sequence length="79" mass="8835">MKMLSIEEARDQLAKLVEEAQRGEEIVLTENGTAVARLVPHAAAADGRRAAADALRRRMREGFDLGGRDWSREDLHGHR</sequence>
<organism evidence="3 4">
    <name type="scientific">Azospirillum isscasi</name>
    <dbReference type="NCBI Taxonomy" id="3053926"/>
    <lineage>
        <taxon>Bacteria</taxon>
        <taxon>Pseudomonadati</taxon>
        <taxon>Pseudomonadota</taxon>
        <taxon>Alphaproteobacteria</taxon>
        <taxon>Rhodospirillales</taxon>
        <taxon>Azospirillaceae</taxon>
        <taxon>Azospirillum</taxon>
    </lineage>
</organism>
<dbReference type="InterPro" id="IPR006442">
    <property type="entry name" value="Antitoxin_Phd/YefM"/>
</dbReference>
<name>A0ABU0WGA9_9PROT</name>
<comment type="function">
    <text evidence="2">Antitoxin component of a type II toxin-antitoxin (TA) system.</text>
</comment>
<dbReference type="EMBL" id="JAUJFI010000027">
    <property type="protein sequence ID" value="MDQ2102664.1"/>
    <property type="molecule type" value="Genomic_DNA"/>
</dbReference>
<evidence type="ECO:0000313" key="4">
    <source>
        <dbReference type="Proteomes" id="UP001227317"/>
    </source>
</evidence>
<dbReference type="Proteomes" id="UP001227317">
    <property type="component" value="Unassembled WGS sequence"/>
</dbReference>
<evidence type="ECO:0000256" key="1">
    <source>
        <dbReference type="ARBA" id="ARBA00009981"/>
    </source>
</evidence>
<gene>
    <name evidence="3" type="ORF">QSG27_08185</name>
</gene>
<reference evidence="3 4" key="1">
    <citation type="submission" date="2023-06" db="EMBL/GenBank/DDBJ databases">
        <title>Azospirillum isscasensis sp.nov, a bacterium isolated from rhizosphere soil of rice.</title>
        <authorList>
            <person name="Wang H."/>
        </authorList>
    </citation>
    <scope>NUCLEOTIDE SEQUENCE [LARGE SCALE GENOMIC DNA]</scope>
    <source>
        <strain evidence="3 4">C340-1</strain>
    </source>
</reference>
<keyword evidence="4" id="KW-1185">Reference proteome</keyword>
<dbReference type="InterPro" id="IPR036165">
    <property type="entry name" value="YefM-like_sf"/>
</dbReference>
<dbReference type="NCBIfam" id="TIGR01552">
    <property type="entry name" value="phd_fam"/>
    <property type="match status" value="1"/>
</dbReference>
<protein>
    <recommendedName>
        <fullName evidence="2">Antitoxin</fullName>
    </recommendedName>
</protein>
<dbReference type="Pfam" id="PF02604">
    <property type="entry name" value="PhdYeFM_antitox"/>
    <property type="match status" value="1"/>
</dbReference>
<dbReference type="RefSeq" id="WP_306704984.1">
    <property type="nucleotide sequence ID" value="NZ_JAUJFI010000027.1"/>
</dbReference>